<dbReference type="Ensembl" id="ENSAPLT00000023404.1">
    <property type="protein sequence ID" value="ENSAPLP00000025952.1"/>
    <property type="gene ID" value="ENSAPLG00000027872.1"/>
</dbReference>
<name>A0A493TJ86_ANAPP</name>
<reference evidence="1 2" key="1">
    <citation type="submission" date="2017-10" db="EMBL/GenBank/DDBJ databases">
        <title>A new Pekin duck reference genome.</title>
        <authorList>
            <person name="Hou Z.-C."/>
            <person name="Zhou Z.-K."/>
            <person name="Zhu F."/>
            <person name="Hou S.-S."/>
        </authorList>
    </citation>
    <scope>NUCLEOTIDE SEQUENCE [LARGE SCALE GENOMIC DNA]</scope>
</reference>
<dbReference type="AlphaFoldDB" id="A0A493TJ86"/>
<sequence>MFPSSKLSENKIVGDITGTIELCYNLCLSHSHRTFGCKYHSKVLGDNIHSLIYVKSCRLLKTFLENTIQDVITHTIELQSNYNVYYSLKDPGLP</sequence>
<organism evidence="1 2">
    <name type="scientific">Anas platyrhynchos platyrhynchos</name>
    <name type="common">Northern mallard</name>
    <dbReference type="NCBI Taxonomy" id="8840"/>
    <lineage>
        <taxon>Eukaryota</taxon>
        <taxon>Metazoa</taxon>
        <taxon>Chordata</taxon>
        <taxon>Craniata</taxon>
        <taxon>Vertebrata</taxon>
        <taxon>Euteleostomi</taxon>
        <taxon>Archelosauria</taxon>
        <taxon>Archosauria</taxon>
        <taxon>Dinosauria</taxon>
        <taxon>Saurischia</taxon>
        <taxon>Theropoda</taxon>
        <taxon>Coelurosauria</taxon>
        <taxon>Aves</taxon>
        <taxon>Neognathae</taxon>
        <taxon>Galloanserae</taxon>
        <taxon>Anseriformes</taxon>
        <taxon>Anatidae</taxon>
        <taxon>Anatinae</taxon>
        <taxon>Anas</taxon>
    </lineage>
</organism>
<reference evidence="1" key="2">
    <citation type="submission" date="2025-08" db="UniProtKB">
        <authorList>
            <consortium name="Ensembl"/>
        </authorList>
    </citation>
    <scope>IDENTIFICATION</scope>
</reference>
<evidence type="ECO:0000313" key="2">
    <source>
        <dbReference type="Proteomes" id="UP000016666"/>
    </source>
</evidence>
<protein>
    <submittedName>
        <fullName evidence="1">Uncharacterized protein</fullName>
    </submittedName>
</protein>
<proteinExistence type="predicted"/>
<accession>A0A493TJ86</accession>
<evidence type="ECO:0000313" key="1">
    <source>
        <dbReference type="Ensembl" id="ENSAPLP00000025952.1"/>
    </source>
</evidence>
<reference evidence="1" key="3">
    <citation type="submission" date="2025-09" db="UniProtKB">
        <authorList>
            <consortium name="Ensembl"/>
        </authorList>
    </citation>
    <scope>IDENTIFICATION</scope>
</reference>
<dbReference type="Proteomes" id="UP000016666">
    <property type="component" value="Chromosome 12"/>
</dbReference>
<keyword evidence="2" id="KW-1185">Reference proteome</keyword>